<organism evidence="9 10">
    <name type="scientific">Lachancea mirantina</name>
    <dbReference type="NCBI Taxonomy" id="1230905"/>
    <lineage>
        <taxon>Eukaryota</taxon>
        <taxon>Fungi</taxon>
        <taxon>Dikarya</taxon>
        <taxon>Ascomycota</taxon>
        <taxon>Saccharomycotina</taxon>
        <taxon>Saccharomycetes</taxon>
        <taxon>Saccharomycetales</taxon>
        <taxon>Saccharomycetaceae</taxon>
        <taxon>Lachancea</taxon>
    </lineage>
</organism>
<keyword evidence="5 7" id="KW-0539">Nucleus</keyword>
<evidence type="ECO:0000256" key="4">
    <source>
        <dbReference type="ARBA" id="ARBA00023212"/>
    </source>
</evidence>
<sequence>MSKQSFNDFFNKVDTDDTLQNIRKEYLASKKNLHELISASPTRITAKPVVRSTQLPTPPGNINDLERDERLRRQLHDTNQPRQPDTGHSEQFSRLESLIVEQQRQLDRLRYQLDQYEITNRALRERTYAVEHELRQLRYTGSLSIDSYPRRETRTAESRVRDNEIGDLDFDNTKALLSSSRIEKSQRRQFSNLDDSTTRILQMTKNPQEF</sequence>
<evidence type="ECO:0000256" key="6">
    <source>
        <dbReference type="ARBA" id="ARBA00025108"/>
    </source>
</evidence>
<evidence type="ECO:0000256" key="8">
    <source>
        <dbReference type="SAM" id="Coils"/>
    </source>
</evidence>
<dbReference type="AlphaFoldDB" id="A0A1G4J6E8"/>
<keyword evidence="10" id="KW-1185">Reference proteome</keyword>
<dbReference type="EMBL" id="LT598466">
    <property type="protein sequence ID" value="SCU85145.1"/>
    <property type="molecule type" value="Genomic_DNA"/>
</dbReference>
<keyword evidence="3 7" id="KW-0963">Cytoplasm</keyword>
<dbReference type="Proteomes" id="UP000191024">
    <property type="component" value="Chromosome C"/>
</dbReference>
<dbReference type="GO" id="GO:0005200">
    <property type="term" value="F:structural constituent of cytoskeleton"/>
    <property type="evidence" value="ECO:0007669"/>
    <property type="project" value="InterPro"/>
</dbReference>
<dbReference type="GO" id="GO:0005823">
    <property type="term" value="C:central plaque of spindle pole body"/>
    <property type="evidence" value="ECO:0007669"/>
    <property type="project" value="InterPro"/>
</dbReference>
<evidence type="ECO:0000313" key="9">
    <source>
        <dbReference type="EMBL" id="SCU85145.1"/>
    </source>
</evidence>
<evidence type="ECO:0000256" key="1">
    <source>
        <dbReference type="ARBA" id="ARBA00009217"/>
    </source>
</evidence>
<accession>A0A1G4J6E8</accession>
<dbReference type="GO" id="GO:0005634">
    <property type="term" value="C:nucleus"/>
    <property type="evidence" value="ECO:0007669"/>
    <property type="project" value="UniProtKB-SubCell"/>
</dbReference>
<evidence type="ECO:0000256" key="7">
    <source>
        <dbReference type="RuleBase" id="RU362139"/>
    </source>
</evidence>
<proteinExistence type="inferred from homology"/>
<evidence type="ECO:0000256" key="3">
    <source>
        <dbReference type="ARBA" id="ARBA00022490"/>
    </source>
</evidence>
<dbReference type="InterPro" id="IPR031392">
    <property type="entry name" value="Spc29"/>
</dbReference>
<comment type="similarity">
    <text evidence="1 7">Belongs to the SPC29 family.</text>
</comment>
<evidence type="ECO:0000256" key="2">
    <source>
        <dbReference type="ARBA" id="ARBA00016328"/>
    </source>
</evidence>
<keyword evidence="4 7" id="KW-0206">Cytoskeleton</keyword>
<dbReference type="Pfam" id="PF17082">
    <property type="entry name" value="Spc29"/>
    <property type="match status" value="1"/>
</dbReference>
<protein>
    <recommendedName>
        <fullName evidence="2 7">Spindle pole component 29</fullName>
    </recommendedName>
</protein>
<comment type="subcellular location">
    <subcellularLocation>
        <location evidence="7">Cytoplasm</location>
        <location evidence="7">Cytoskeleton</location>
        <location evidence="7">Microtubule organizing center</location>
        <location evidence="7">Spindle pole body</location>
    </subcellularLocation>
    <subcellularLocation>
        <location evidence="7">Nucleus</location>
    </subcellularLocation>
</comment>
<keyword evidence="8" id="KW-0175">Coiled coil</keyword>
<reference evidence="10" key="1">
    <citation type="submission" date="2016-03" db="EMBL/GenBank/DDBJ databases">
        <authorList>
            <person name="Devillers H."/>
        </authorList>
    </citation>
    <scope>NUCLEOTIDE SEQUENCE [LARGE SCALE GENOMIC DNA]</scope>
</reference>
<dbReference type="OrthoDB" id="4036034at2759"/>
<feature type="coiled-coil region" evidence="8">
    <location>
        <begin position="92"/>
        <end position="126"/>
    </location>
</feature>
<evidence type="ECO:0000256" key="5">
    <source>
        <dbReference type="ARBA" id="ARBA00023242"/>
    </source>
</evidence>
<comment type="function">
    <text evidence="6">Component of the spindle pole body (SPB) required for the proper execution of spindle pole body (SPB) duplication. Links the central plaque component SPC42 to the inner plaque component SPC110.</text>
</comment>
<dbReference type="GO" id="GO:0030474">
    <property type="term" value="P:spindle pole body duplication"/>
    <property type="evidence" value="ECO:0007669"/>
    <property type="project" value="InterPro"/>
</dbReference>
<name>A0A1G4J6E8_9SACH</name>
<gene>
    <name evidence="7" type="primary">SPC29</name>
    <name evidence="9" type="ORF">LAMI_0C10286G</name>
</gene>
<evidence type="ECO:0000313" key="10">
    <source>
        <dbReference type="Proteomes" id="UP000191024"/>
    </source>
</evidence>